<keyword evidence="2" id="KW-1185">Reference proteome</keyword>
<protein>
    <submittedName>
        <fullName evidence="1">Uncharacterized protein</fullName>
    </submittedName>
</protein>
<evidence type="ECO:0000313" key="2">
    <source>
        <dbReference type="Proteomes" id="UP000545588"/>
    </source>
</evidence>
<comment type="caution">
    <text evidence="1">The sequence shown here is derived from an EMBL/GenBank/DDBJ whole genome shotgun (WGS) entry which is preliminary data.</text>
</comment>
<proteinExistence type="predicted"/>
<sequence>MDLYFKGRVETQPAARFNQQLSLRSKQLIIPTSDHR</sequence>
<dbReference type="Proteomes" id="UP000545588">
    <property type="component" value="Unassembled WGS sequence"/>
</dbReference>
<evidence type="ECO:0000313" key="1">
    <source>
        <dbReference type="EMBL" id="MBB6423060.1"/>
    </source>
</evidence>
<organism evidence="1 2">
    <name type="scientific">Jeotgalicoccus coquinae</name>
    <dbReference type="NCBI Taxonomy" id="709509"/>
    <lineage>
        <taxon>Bacteria</taxon>
        <taxon>Bacillati</taxon>
        <taxon>Bacillota</taxon>
        <taxon>Bacilli</taxon>
        <taxon>Bacillales</taxon>
        <taxon>Staphylococcaceae</taxon>
        <taxon>Jeotgalicoccus</taxon>
    </lineage>
</organism>
<dbReference type="EMBL" id="JACHFF010000001">
    <property type="protein sequence ID" value="MBB6423060.1"/>
    <property type="molecule type" value="Genomic_DNA"/>
</dbReference>
<reference evidence="1 2" key="1">
    <citation type="submission" date="2020-08" db="EMBL/GenBank/DDBJ databases">
        <title>Genomic Encyclopedia of Type Strains, Phase IV (KMG-IV): sequencing the most valuable type-strain genomes for metagenomic binning, comparative biology and taxonomic classification.</title>
        <authorList>
            <person name="Goeker M."/>
        </authorList>
    </citation>
    <scope>NUCLEOTIDE SEQUENCE [LARGE SCALE GENOMIC DNA]</scope>
    <source>
        <strain evidence="1 2">DSM 22419</strain>
    </source>
</reference>
<gene>
    <name evidence="1" type="ORF">HNR41_000986</name>
</gene>
<accession>A0ABR6QN60</accession>
<name>A0ABR6QN60_9STAP</name>